<feature type="compositionally biased region" description="Basic and acidic residues" evidence="1">
    <location>
        <begin position="1"/>
        <end position="10"/>
    </location>
</feature>
<feature type="compositionally biased region" description="Basic and acidic residues" evidence="1">
    <location>
        <begin position="39"/>
        <end position="53"/>
    </location>
</feature>
<sequence length="71" mass="8024">MENTEPKKITENQVPIDTYDETKPLEEDNSKSQATVTPPKKEKVESDRTDDSPSRSIRGVSSRSPGKDRDF</sequence>
<dbReference type="Proteomes" id="UP000076925">
    <property type="component" value="Unassembled WGS sequence"/>
</dbReference>
<dbReference type="EMBL" id="ANNX02000012">
    <property type="protein sequence ID" value="KYC43833.1"/>
    <property type="molecule type" value="Genomic_DNA"/>
</dbReference>
<protein>
    <submittedName>
        <fullName evidence="2">Uncharacterized protein</fullName>
    </submittedName>
</protein>
<evidence type="ECO:0000313" key="3">
    <source>
        <dbReference type="Proteomes" id="UP000076925"/>
    </source>
</evidence>
<dbReference type="AlphaFoldDB" id="A0A139XGP7"/>
<keyword evidence="3" id="KW-1185">Reference proteome</keyword>
<comment type="caution">
    <text evidence="2">The sequence shown here is derived from an EMBL/GenBank/DDBJ whole genome shotgun (WGS) entry which is preliminary data.</text>
</comment>
<feature type="region of interest" description="Disordered" evidence="1">
    <location>
        <begin position="1"/>
        <end position="71"/>
    </location>
</feature>
<dbReference type="RefSeq" id="WP_017749232.1">
    <property type="nucleotide sequence ID" value="NZ_KQ976354.1"/>
</dbReference>
<organism evidence="2 3">
    <name type="scientific">Scytonema hofmannii PCC 7110</name>
    <dbReference type="NCBI Taxonomy" id="128403"/>
    <lineage>
        <taxon>Bacteria</taxon>
        <taxon>Bacillati</taxon>
        <taxon>Cyanobacteriota</taxon>
        <taxon>Cyanophyceae</taxon>
        <taxon>Nostocales</taxon>
        <taxon>Scytonemataceae</taxon>
        <taxon>Scytonema</taxon>
    </lineage>
</organism>
<name>A0A139XGP7_9CYAN</name>
<feature type="compositionally biased region" description="Basic and acidic residues" evidence="1">
    <location>
        <begin position="20"/>
        <end position="30"/>
    </location>
</feature>
<proteinExistence type="predicted"/>
<evidence type="ECO:0000256" key="1">
    <source>
        <dbReference type="SAM" id="MobiDB-lite"/>
    </source>
</evidence>
<reference evidence="2 3" key="1">
    <citation type="journal article" date="2013" name="Genome Biol. Evol.">
        <title>Genomes of Stigonematalean cyanobacteria (subsection V) and the evolution of oxygenic photosynthesis from prokaryotes to plastids.</title>
        <authorList>
            <person name="Dagan T."/>
            <person name="Roettger M."/>
            <person name="Stucken K."/>
            <person name="Landan G."/>
            <person name="Koch R."/>
            <person name="Major P."/>
            <person name="Gould S.B."/>
            <person name="Goremykin V.V."/>
            <person name="Rippka R."/>
            <person name="Tandeau de Marsac N."/>
            <person name="Gugger M."/>
            <person name="Lockhart P.J."/>
            <person name="Allen J.F."/>
            <person name="Brune I."/>
            <person name="Maus I."/>
            <person name="Puhler A."/>
            <person name="Martin W.F."/>
        </authorList>
    </citation>
    <scope>NUCLEOTIDE SEQUENCE [LARGE SCALE GENOMIC DNA]</scope>
    <source>
        <strain evidence="2 3">PCC 7110</strain>
    </source>
</reference>
<evidence type="ECO:0000313" key="2">
    <source>
        <dbReference type="EMBL" id="KYC43833.1"/>
    </source>
</evidence>
<gene>
    <name evidence="2" type="ORF">WA1_01360</name>
</gene>
<accession>A0A139XGP7</accession>